<evidence type="ECO:0000313" key="2">
    <source>
        <dbReference type="EMBL" id="CAI2378587.1"/>
    </source>
</evidence>
<comment type="caution">
    <text evidence="2">The sequence shown here is derived from an EMBL/GenBank/DDBJ whole genome shotgun (WGS) entry which is preliminary data.</text>
</comment>
<gene>
    <name evidence="2" type="ORF">ECRASSUSDP1_LOCUS19984</name>
</gene>
<evidence type="ECO:0000313" key="3">
    <source>
        <dbReference type="Proteomes" id="UP001295684"/>
    </source>
</evidence>
<dbReference type="AlphaFoldDB" id="A0AAD1XUB5"/>
<keyword evidence="1" id="KW-0472">Membrane</keyword>
<dbReference type="EMBL" id="CAMPGE010020331">
    <property type="protein sequence ID" value="CAI2378587.1"/>
    <property type="molecule type" value="Genomic_DNA"/>
</dbReference>
<name>A0AAD1XUB5_EUPCR</name>
<sequence>MNFNTAYLIHESKQGCRSLERFLRKLQKRQILVYFYFCVIHGAEYLHVYSFLTFEFGFIIIFVKTFLRLSNQAIREEVVPCMGMSV</sequence>
<evidence type="ECO:0000256" key="1">
    <source>
        <dbReference type="SAM" id="Phobius"/>
    </source>
</evidence>
<protein>
    <submittedName>
        <fullName evidence="2">Uncharacterized protein</fullName>
    </submittedName>
</protein>
<accession>A0AAD1XUB5</accession>
<reference evidence="2" key="1">
    <citation type="submission" date="2023-07" db="EMBL/GenBank/DDBJ databases">
        <authorList>
            <consortium name="AG Swart"/>
            <person name="Singh M."/>
            <person name="Singh A."/>
            <person name="Seah K."/>
            <person name="Emmerich C."/>
        </authorList>
    </citation>
    <scope>NUCLEOTIDE SEQUENCE</scope>
    <source>
        <strain evidence="2">DP1</strain>
    </source>
</reference>
<organism evidence="2 3">
    <name type="scientific">Euplotes crassus</name>
    <dbReference type="NCBI Taxonomy" id="5936"/>
    <lineage>
        <taxon>Eukaryota</taxon>
        <taxon>Sar</taxon>
        <taxon>Alveolata</taxon>
        <taxon>Ciliophora</taxon>
        <taxon>Intramacronucleata</taxon>
        <taxon>Spirotrichea</taxon>
        <taxon>Hypotrichia</taxon>
        <taxon>Euplotida</taxon>
        <taxon>Euplotidae</taxon>
        <taxon>Moneuplotes</taxon>
    </lineage>
</organism>
<keyword evidence="1" id="KW-0812">Transmembrane</keyword>
<keyword evidence="3" id="KW-1185">Reference proteome</keyword>
<dbReference type="Proteomes" id="UP001295684">
    <property type="component" value="Unassembled WGS sequence"/>
</dbReference>
<proteinExistence type="predicted"/>
<keyword evidence="1" id="KW-1133">Transmembrane helix</keyword>
<feature type="transmembrane region" description="Helical" evidence="1">
    <location>
        <begin position="31"/>
        <end position="63"/>
    </location>
</feature>